<reference evidence="1 2" key="1">
    <citation type="submission" date="2023-07" db="EMBL/GenBank/DDBJ databases">
        <title>Sorghum-associated microbial communities from plants grown in Nebraska, USA.</title>
        <authorList>
            <person name="Schachtman D."/>
        </authorList>
    </citation>
    <scope>NUCLEOTIDE SEQUENCE [LARGE SCALE GENOMIC DNA]</scope>
    <source>
        <strain evidence="1 2">BE107</strain>
    </source>
</reference>
<proteinExistence type="predicted"/>
<dbReference type="RefSeq" id="WP_310093347.1">
    <property type="nucleotide sequence ID" value="NZ_JAVDTT010000002.1"/>
</dbReference>
<dbReference type="EMBL" id="JAVDTT010000002">
    <property type="protein sequence ID" value="MDR6842015.1"/>
    <property type="molecule type" value="Genomic_DNA"/>
</dbReference>
<sequence length="154" mass="17272">MDKCGVSGATGDHRRQQRALRLVFEQRGDELKLVSTQRLNMIVPPPQALAPQRATRGSWFELRDREGRPVYRRTIDNPRQGIEVVADAPGEALRRIDDDQGFRAFFVVVPDIADARKFVLHAEPRLGSRDDAAKAARNAATHEFDLSDIDKGAQ</sequence>
<dbReference type="Proteomes" id="UP001254759">
    <property type="component" value="Unassembled WGS sequence"/>
</dbReference>
<evidence type="ECO:0000313" key="2">
    <source>
        <dbReference type="Proteomes" id="UP001254759"/>
    </source>
</evidence>
<evidence type="ECO:0000313" key="1">
    <source>
        <dbReference type="EMBL" id="MDR6842015.1"/>
    </source>
</evidence>
<organism evidence="1 2">
    <name type="scientific">Pseudoxanthomonas sacheonensis</name>
    <dbReference type="NCBI Taxonomy" id="443615"/>
    <lineage>
        <taxon>Bacteria</taxon>
        <taxon>Pseudomonadati</taxon>
        <taxon>Pseudomonadota</taxon>
        <taxon>Gammaproteobacteria</taxon>
        <taxon>Lysobacterales</taxon>
        <taxon>Lysobacteraceae</taxon>
        <taxon>Pseudoxanthomonas</taxon>
    </lineage>
</organism>
<keyword evidence="2" id="KW-1185">Reference proteome</keyword>
<accession>A0ABU1RVS2</accession>
<comment type="caution">
    <text evidence="1">The sequence shown here is derived from an EMBL/GenBank/DDBJ whole genome shotgun (WGS) entry which is preliminary data.</text>
</comment>
<protein>
    <submittedName>
        <fullName evidence="1">Uncharacterized protein</fullName>
    </submittedName>
</protein>
<name>A0ABU1RVS2_9GAMM</name>
<gene>
    <name evidence="1" type="ORF">J2W94_002300</name>
</gene>